<proteinExistence type="predicted"/>
<dbReference type="Proteomes" id="UP001500167">
    <property type="component" value="Unassembled WGS sequence"/>
</dbReference>
<dbReference type="EMBL" id="BAAAZK010000002">
    <property type="protein sequence ID" value="GAA4171795.1"/>
    <property type="molecule type" value="Genomic_DNA"/>
</dbReference>
<name>A0ABP7ZWE5_9SPHI</name>
<protein>
    <recommendedName>
        <fullName evidence="3">Bacteriocin</fullName>
    </recommendedName>
</protein>
<comment type="caution">
    <text evidence="1">The sequence shown here is derived from an EMBL/GenBank/DDBJ whole genome shotgun (WGS) entry which is preliminary data.</text>
</comment>
<gene>
    <name evidence="1" type="ORF">GCM10022218_12420</name>
</gene>
<accession>A0ABP7ZWE5</accession>
<evidence type="ECO:0000313" key="2">
    <source>
        <dbReference type="Proteomes" id="UP001500167"/>
    </source>
</evidence>
<organism evidence="1 2">
    <name type="scientific">Sphingobacterium ginsenosidimutans</name>
    <dbReference type="NCBI Taxonomy" id="687845"/>
    <lineage>
        <taxon>Bacteria</taxon>
        <taxon>Pseudomonadati</taxon>
        <taxon>Bacteroidota</taxon>
        <taxon>Sphingobacteriia</taxon>
        <taxon>Sphingobacteriales</taxon>
        <taxon>Sphingobacteriaceae</taxon>
        <taxon>Sphingobacterium</taxon>
    </lineage>
</organism>
<reference evidence="2" key="1">
    <citation type="journal article" date="2019" name="Int. J. Syst. Evol. Microbiol.">
        <title>The Global Catalogue of Microorganisms (GCM) 10K type strain sequencing project: providing services to taxonomists for standard genome sequencing and annotation.</title>
        <authorList>
            <consortium name="The Broad Institute Genomics Platform"/>
            <consortium name="The Broad Institute Genome Sequencing Center for Infectious Disease"/>
            <person name="Wu L."/>
            <person name="Ma J."/>
        </authorList>
    </citation>
    <scope>NUCLEOTIDE SEQUENCE [LARGE SCALE GENOMIC DNA]</scope>
    <source>
        <strain evidence="2">JCM 16722</strain>
    </source>
</reference>
<sequence length="70" mass="7754">MLYGSVKREATIQMSKPKKLKLESLNDNPLFVEITKEELKRLKGGVSLHGTATQIYTTGGEVSDWGDEDA</sequence>
<keyword evidence="2" id="KW-1185">Reference proteome</keyword>
<evidence type="ECO:0000313" key="1">
    <source>
        <dbReference type="EMBL" id="GAA4171795.1"/>
    </source>
</evidence>
<evidence type="ECO:0008006" key="3">
    <source>
        <dbReference type="Google" id="ProtNLM"/>
    </source>
</evidence>